<feature type="binding site" evidence="10 11">
    <location>
        <position position="46"/>
    </location>
    <ligand>
        <name>Zn(2+)</name>
        <dbReference type="ChEBI" id="CHEBI:29105"/>
    </ligand>
</feature>
<feature type="binding site" evidence="10 11">
    <location>
        <position position="41"/>
    </location>
    <ligand>
        <name>Zn(2+)</name>
        <dbReference type="ChEBI" id="CHEBI:29105"/>
    </ligand>
</feature>
<evidence type="ECO:0000256" key="3">
    <source>
        <dbReference type="ARBA" id="ARBA00022884"/>
    </source>
</evidence>
<dbReference type="KEGG" id="pcl:Pcal_0628"/>
<dbReference type="InterPro" id="IPR012340">
    <property type="entry name" value="NA-bd_OB-fold"/>
</dbReference>
<keyword evidence="10 11" id="KW-0479">Metal-binding</keyword>
<keyword evidence="10 11" id="KW-0862">Zinc</keyword>
<evidence type="ECO:0000256" key="7">
    <source>
        <dbReference type="RuleBase" id="RU003872"/>
    </source>
</evidence>
<comment type="similarity">
    <text evidence="1 6 7">Belongs to the universal ribosomal protein uS17 family.</text>
</comment>
<dbReference type="GO" id="GO:0003735">
    <property type="term" value="F:structural constituent of ribosome"/>
    <property type="evidence" value="ECO:0007669"/>
    <property type="project" value="UniProtKB-UniRule"/>
</dbReference>
<dbReference type="InterPro" id="IPR028333">
    <property type="entry name" value="Ribosomal_uS17_arc/euk"/>
</dbReference>
<dbReference type="Proteomes" id="UP000001431">
    <property type="component" value="Chromosome"/>
</dbReference>
<dbReference type="PDB" id="9E7F">
    <property type="method" value="EM"/>
    <property type="resolution" value="2.53 A"/>
    <property type="chains" value="BR=1-147"/>
</dbReference>
<dbReference type="NCBIfam" id="NF006345">
    <property type="entry name" value="PRK08572.1"/>
    <property type="match status" value="1"/>
</dbReference>
<comment type="function">
    <text evidence="6">One of the primary rRNA binding proteins, it binds specifically to the 5'-end of 16S ribosomal RNA.</text>
</comment>
<dbReference type="EMDB" id="EMD-47668"/>
<evidence type="ECO:0000256" key="6">
    <source>
        <dbReference type="HAMAP-Rule" id="MF_01345"/>
    </source>
</evidence>
<feature type="binding site" evidence="10 11">
    <location>
        <position position="49"/>
    </location>
    <ligand>
        <name>Zn(2+)</name>
        <dbReference type="ChEBI" id="CHEBI:29105"/>
    </ligand>
</feature>
<dbReference type="PANTHER" id="PTHR10744:SF9">
    <property type="entry name" value="40S RIBOSOMAL PROTEIN S11-RELATED"/>
    <property type="match status" value="1"/>
</dbReference>
<dbReference type="Gene3D" id="2.40.50.1000">
    <property type="match status" value="1"/>
</dbReference>
<dbReference type="GeneID" id="4909411"/>
<evidence type="ECO:0000256" key="4">
    <source>
        <dbReference type="ARBA" id="ARBA00022980"/>
    </source>
</evidence>
<evidence type="ECO:0000313" key="9">
    <source>
        <dbReference type="Proteomes" id="UP000001431"/>
    </source>
</evidence>
<dbReference type="EMBL" id="CP000561">
    <property type="protein sequence ID" value="ABO08054.1"/>
    <property type="molecule type" value="Genomic_DNA"/>
</dbReference>
<dbReference type="eggNOG" id="arCOG04096">
    <property type="taxonomic scope" value="Archaea"/>
</dbReference>
<evidence type="ECO:0000256" key="5">
    <source>
        <dbReference type="ARBA" id="ARBA00023274"/>
    </source>
</evidence>
<dbReference type="NCBIfam" id="TIGR03630">
    <property type="entry name" value="uS17_arch"/>
    <property type="match status" value="1"/>
</dbReference>
<reference evidence="8" key="1">
    <citation type="submission" date="2007-02" db="EMBL/GenBank/DDBJ databases">
        <title>Complete sequence of Pyrobaculum calidifontis JCM 11548.</title>
        <authorList>
            <consortium name="US DOE Joint Genome Institute"/>
            <person name="Copeland A."/>
            <person name="Lucas S."/>
            <person name="Lapidus A."/>
            <person name="Barry K."/>
            <person name="Glavina del Rio T."/>
            <person name="Dalin E."/>
            <person name="Tice H."/>
            <person name="Pitluck S."/>
            <person name="Chain P."/>
            <person name="Malfatti S."/>
            <person name="Shin M."/>
            <person name="Vergez L."/>
            <person name="Schmutz J."/>
            <person name="Larimer F."/>
            <person name="Land M."/>
            <person name="Hauser L."/>
            <person name="Kyrpides N."/>
            <person name="Mikhailova N."/>
            <person name="Cozen A.E."/>
            <person name="Fitz-Gibbon S.T."/>
            <person name="House C.H."/>
            <person name="Saltikov C."/>
            <person name="Lowe T.M."/>
            <person name="Richardson P."/>
        </authorList>
    </citation>
    <scope>NUCLEOTIDE SEQUENCE [LARGE SCALE GENOMIC DNA]</scope>
    <source>
        <strain evidence="8">JCM 11548</strain>
    </source>
</reference>
<dbReference type="SUPFAM" id="SSF50249">
    <property type="entry name" value="Nucleic acid-binding proteins"/>
    <property type="match status" value="1"/>
</dbReference>
<evidence type="ECO:0000313" key="8">
    <source>
        <dbReference type="EMBL" id="ABO08054.1"/>
    </source>
</evidence>
<evidence type="ECO:0007829" key="10">
    <source>
        <dbReference type="PDB" id="9E71"/>
    </source>
</evidence>
<keyword evidence="9" id="KW-1185">Reference proteome</keyword>
<dbReference type="InterPro" id="IPR000266">
    <property type="entry name" value="Ribosomal_uS17"/>
</dbReference>
<dbReference type="GO" id="GO:0022627">
    <property type="term" value="C:cytosolic small ribosomal subunit"/>
    <property type="evidence" value="ECO:0007669"/>
    <property type="project" value="UniProtKB-UniRule"/>
</dbReference>
<keyword evidence="4 6" id="KW-0689">Ribosomal protein</keyword>
<dbReference type="STRING" id="410359.Pcal_0628"/>
<dbReference type="HAMAP" id="MF_01345_A">
    <property type="entry name" value="Ribosomal_uS17_A"/>
    <property type="match status" value="1"/>
</dbReference>
<dbReference type="Pfam" id="PF00366">
    <property type="entry name" value="Ribosomal_S17"/>
    <property type="match status" value="1"/>
</dbReference>
<dbReference type="PDB" id="9E71">
    <property type="method" value="EM"/>
    <property type="resolution" value="2.36 A"/>
    <property type="chains" value="BR=1-147"/>
</dbReference>
<name>A3MTT7_PYRCJ</name>
<dbReference type="PRINTS" id="PR00973">
    <property type="entry name" value="RIBOSOMALS17"/>
</dbReference>
<keyword evidence="2 6" id="KW-0699">rRNA-binding</keyword>
<dbReference type="PROSITE" id="PS00056">
    <property type="entry name" value="RIBOSOMAL_S17"/>
    <property type="match status" value="1"/>
</dbReference>
<gene>
    <name evidence="6" type="primary">rps17</name>
    <name evidence="8" type="ordered locus">Pcal_0628</name>
</gene>
<organism evidence="8 9">
    <name type="scientific">Pyrobaculum calidifontis (strain DSM 21063 / JCM 11548 / VA1)</name>
    <dbReference type="NCBI Taxonomy" id="410359"/>
    <lineage>
        <taxon>Archaea</taxon>
        <taxon>Thermoproteota</taxon>
        <taxon>Thermoprotei</taxon>
        <taxon>Thermoproteales</taxon>
        <taxon>Thermoproteaceae</taxon>
        <taxon>Pyrobaculum</taxon>
    </lineage>
</organism>
<comment type="subunit">
    <text evidence="6">Part of the 30S ribosomal subunit.</text>
</comment>
<keyword evidence="3 6" id="KW-0694">RNA-binding</keyword>
<keyword evidence="5 6" id="KW-0687">Ribonucleoprotein</keyword>
<dbReference type="PANTHER" id="PTHR10744">
    <property type="entry name" value="40S RIBOSOMAL PROTEIN S11 FAMILY MEMBER"/>
    <property type="match status" value="1"/>
</dbReference>
<sequence length="147" mass="16951">MTVVKLQSRPKVGDVVTLPDGKKVEVKNIGVPYVLPPAAVCDDPLCPWHGHLKIRLKLLEVTVEKVRMHKAAVVTHEWVHYLPKYNRYERRRRRMRVRVPECIEVKPGDKVIIAETRPLSKTIAWVVIGKKEDVVEWKAKHETLPSV</sequence>
<accession>A3MTT7</accession>
<dbReference type="OrthoDB" id="10698at2157"/>
<evidence type="ECO:0007829" key="11">
    <source>
        <dbReference type="PDB" id="9E7F"/>
    </source>
</evidence>
<dbReference type="GO" id="GO:0006412">
    <property type="term" value="P:translation"/>
    <property type="evidence" value="ECO:0007669"/>
    <property type="project" value="UniProtKB-UniRule"/>
</dbReference>
<keyword evidence="10 11" id="KW-0002">3D-structure</keyword>
<dbReference type="AlphaFoldDB" id="A3MTT7"/>
<dbReference type="RefSeq" id="WP_011849312.1">
    <property type="nucleotide sequence ID" value="NC_009073.1"/>
</dbReference>
<feature type="binding site" evidence="10 11">
    <location>
        <position position="102"/>
    </location>
    <ligand>
        <name>Zn(2+)</name>
        <dbReference type="ChEBI" id="CHEBI:29105"/>
    </ligand>
</feature>
<dbReference type="GO" id="GO:0019843">
    <property type="term" value="F:rRNA binding"/>
    <property type="evidence" value="ECO:0007669"/>
    <property type="project" value="UniProtKB-UniRule"/>
</dbReference>
<dbReference type="InterPro" id="IPR019979">
    <property type="entry name" value="Ribosomal_uS17_CS"/>
</dbReference>
<dbReference type="HOGENOM" id="CLU_073626_0_3_2"/>
<evidence type="ECO:0000256" key="1">
    <source>
        <dbReference type="ARBA" id="ARBA00010254"/>
    </source>
</evidence>
<protein>
    <recommendedName>
        <fullName evidence="6">Small ribosomal subunit protein uS17</fullName>
    </recommendedName>
</protein>
<dbReference type="EMDB" id="EMD-47628"/>
<reference evidence="10 11" key="2">
    <citation type="journal article" date="2025" name="Nat. Microbiol.">
        <title>Structure of an archaeal ribosome reveals a divergent active site and hibernation factor.</title>
        <authorList>
            <person name="Nissley A.J."/>
            <person name="Shulgina Y."/>
            <person name="Kivimae R.W."/>
            <person name="Downing B.E."/>
            <person name="Penev P.I."/>
            <person name="Banfield J.F."/>
            <person name="Nayak D.D."/>
            <person name="Cate J.H.D."/>
        </authorList>
    </citation>
    <scope>STRUCTURE BY ELECTRON MICROSCOPY (2.36 ANGSTROMS) IN COMPLEX WITH ZN(2+)</scope>
</reference>
<evidence type="ECO:0000256" key="2">
    <source>
        <dbReference type="ARBA" id="ARBA00022730"/>
    </source>
</evidence>
<dbReference type="InterPro" id="IPR019978">
    <property type="entry name" value="Ribosomal_uS17_archaeal"/>
</dbReference>
<proteinExistence type="evidence at protein level"/>